<dbReference type="EMBL" id="LR797142">
    <property type="protein sequence ID" value="CAB4189910.1"/>
    <property type="molecule type" value="Genomic_DNA"/>
</dbReference>
<gene>
    <name evidence="1" type="ORF">UFOVP1137_8</name>
    <name evidence="2" type="ORF">UFOVP1199_22</name>
    <name evidence="3" type="ORF">UFOVP1257_21</name>
    <name evidence="4" type="ORF">UFOVP1498_19</name>
    <name evidence="5" type="ORF">UFOVP1587_7</name>
</gene>
<sequence length="91" mass="10237">MTLQKDKALATVPQWRKVYCEFLQRDILVRRPNIGDMAYAVADMWIRLVKDGDNTPLFDASIKPSECDPKLVEEVCSLATAHPTEATELTG</sequence>
<accession>A0A6J7XMQ5</accession>
<evidence type="ECO:0000313" key="2">
    <source>
        <dbReference type="EMBL" id="CAB4189910.1"/>
    </source>
</evidence>
<evidence type="ECO:0000313" key="1">
    <source>
        <dbReference type="EMBL" id="CAB4186101.1"/>
    </source>
</evidence>
<organism evidence="5">
    <name type="scientific">uncultured Caudovirales phage</name>
    <dbReference type="NCBI Taxonomy" id="2100421"/>
    <lineage>
        <taxon>Viruses</taxon>
        <taxon>Duplodnaviria</taxon>
        <taxon>Heunggongvirae</taxon>
        <taxon>Uroviricota</taxon>
        <taxon>Caudoviricetes</taxon>
        <taxon>Peduoviridae</taxon>
        <taxon>Maltschvirus</taxon>
        <taxon>Maltschvirus maltsch</taxon>
    </lineage>
</organism>
<evidence type="ECO:0000313" key="5">
    <source>
        <dbReference type="EMBL" id="CAB5230923.1"/>
    </source>
</evidence>
<dbReference type="EMBL" id="LR797206">
    <property type="protein sequence ID" value="CAB4194285.1"/>
    <property type="molecule type" value="Genomic_DNA"/>
</dbReference>
<name>A0A6J7XMQ5_9CAUD</name>
<reference evidence="5" key="1">
    <citation type="submission" date="2020-05" db="EMBL/GenBank/DDBJ databases">
        <authorList>
            <person name="Chiriac C."/>
            <person name="Salcher M."/>
            <person name="Ghai R."/>
            <person name="Kavagutti S V."/>
        </authorList>
    </citation>
    <scope>NUCLEOTIDE SEQUENCE</scope>
</reference>
<proteinExistence type="predicted"/>
<evidence type="ECO:0000313" key="3">
    <source>
        <dbReference type="EMBL" id="CAB4194285.1"/>
    </source>
</evidence>
<evidence type="ECO:0000313" key="4">
    <source>
        <dbReference type="EMBL" id="CAB4217227.1"/>
    </source>
</evidence>
<dbReference type="EMBL" id="LR798425">
    <property type="protein sequence ID" value="CAB5230923.1"/>
    <property type="molecule type" value="Genomic_DNA"/>
</dbReference>
<protein>
    <submittedName>
        <fullName evidence="5">Uncharacterized protein</fullName>
    </submittedName>
</protein>
<dbReference type="EMBL" id="LR797442">
    <property type="protein sequence ID" value="CAB4217227.1"/>
    <property type="molecule type" value="Genomic_DNA"/>
</dbReference>
<dbReference type="EMBL" id="LR797090">
    <property type="protein sequence ID" value="CAB4186101.1"/>
    <property type="molecule type" value="Genomic_DNA"/>
</dbReference>